<evidence type="ECO:0000256" key="6">
    <source>
        <dbReference type="ARBA" id="ARBA00022884"/>
    </source>
</evidence>
<evidence type="ECO:0000313" key="11">
    <source>
        <dbReference type="Proteomes" id="UP000749471"/>
    </source>
</evidence>
<evidence type="ECO:0000259" key="9">
    <source>
        <dbReference type="PROSITE" id="PS50126"/>
    </source>
</evidence>
<evidence type="ECO:0000256" key="7">
    <source>
        <dbReference type="HAMAP-Rule" id="MF_01895"/>
    </source>
</evidence>
<dbReference type="EC" id="3.1.13.1" evidence="7"/>
<feature type="coiled-coil region" evidence="8">
    <location>
        <begin position="372"/>
        <end position="399"/>
    </location>
</feature>
<dbReference type="NCBIfam" id="TIGR02063">
    <property type="entry name" value="RNase_R"/>
    <property type="match status" value="1"/>
</dbReference>
<evidence type="ECO:0000313" key="10">
    <source>
        <dbReference type="EMBL" id="MBU5437899.1"/>
    </source>
</evidence>
<reference evidence="10 11" key="1">
    <citation type="submission" date="2021-06" db="EMBL/GenBank/DDBJ databases">
        <authorList>
            <person name="Sun Q."/>
            <person name="Li D."/>
        </authorList>
    </citation>
    <scope>NUCLEOTIDE SEQUENCE [LARGE SCALE GENOMIC DNA]</scope>
    <source>
        <strain evidence="10 11">MSJ-40</strain>
    </source>
</reference>
<evidence type="ECO:0000256" key="3">
    <source>
        <dbReference type="ARBA" id="ARBA00022722"/>
    </source>
</evidence>
<dbReference type="InterPro" id="IPR003029">
    <property type="entry name" value="S1_domain"/>
</dbReference>
<dbReference type="CDD" id="cd04471">
    <property type="entry name" value="S1_RNase_R"/>
    <property type="match status" value="1"/>
</dbReference>
<dbReference type="SMART" id="SM00955">
    <property type="entry name" value="RNB"/>
    <property type="match status" value="1"/>
</dbReference>
<evidence type="ECO:0000256" key="4">
    <source>
        <dbReference type="ARBA" id="ARBA00022801"/>
    </source>
</evidence>
<keyword evidence="4 7" id="KW-0378">Hydrolase</keyword>
<dbReference type="InterPro" id="IPR040476">
    <property type="entry name" value="CSD2"/>
</dbReference>
<keyword evidence="5 7" id="KW-0269">Exonuclease</keyword>
<dbReference type="Proteomes" id="UP000749471">
    <property type="component" value="Unassembled WGS sequence"/>
</dbReference>
<comment type="catalytic activity">
    <reaction evidence="7">
        <text>Exonucleolytic cleavage in the 3'- to 5'-direction to yield nucleoside 5'-phosphates.</text>
        <dbReference type="EC" id="3.1.13.1"/>
    </reaction>
</comment>
<dbReference type="InterPro" id="IPR011805">
    <property type="entry name" value="RNase_R"/>
</dbReference>
<evidence type="ECO:0000256" key="2">
    <source>
        <dbReference type="ARBA" id="ARBA00022490"/>
    </source>
</evidence>
<comment type="function">
    <text evidence="7">3'-5' exoribonuclease that releases 5'-nucleoside monophosphates and is involved in maturation of structured RNAs.</text>
</comment>
<dbReference type="Pfam" id="PF00575">
    <property type="entry name" value="S1"/>
    <property type="match status" value="1"/>
</dbReference>
<evidence type="ECO:0000256" key="8">
    <source>
        <dbReference type="SAM" id="Coils"/>
    </source>
</evidence>
<feature type="domain" description="S1 motif" evidence="9">
    <location>
        <begin position="623"/>
        <end position="703"/>
    </location>
</feature>
<dbReference type="SMART" id="SM00357">
    <property type="entry name" value="CSP"/>
    <property type="match status" value="2"/>
</dbReference>
<dbReference type="EMBL" id="JAHLPM010000005">
    <property type="protein sequence ID" value="MBU5437899.1"/>
    <property type="molecule type" value="Genomic_DNA"/>
</dbReference>
<dbReference type="PANTHER" id="PTHR23355:SF9">
    <property type="entry name" value="DIS3-LIKE EXONUCLEASE 2"/>
    <property type="match status" value="1"/>
</dbReference>
<dbReference type="InterPro" id="IPR004476">
    <property type="entry name" value="RNase_II/RNase_R"/>
</dbReference>
<dbReference type="PANTHER" id="PTHR23355">
    <property type="entry name" value="RIBONUCLEASE"/>
    <property type="match status" value="1"/>
</dbReference>
<comment type="caution">
    <text evidence="10">The sequence shown here is derived from an EMBL/GenBank/DDBJ whole genome shotgun (WGS) entry which is preliminary data.</text>
</comment>
<dbReference type="Pfam" id="PF08206">
    <property type="entry name" value="OB_RNB"/>
    <property type="match status" value="1"/>
</dbReference>
<comment type="similarity">
    <text evidence="7">Belongs to the RNR ribonuclease family. RNase R subfamily.</text>
</comment>
<accession>A0ABS6E561</accession>
<keyword evidence="2 7" id="KW-0963">Cytoplasm</keyword>
<keyword evidence="6 7" id="KW-0694">RNA-binding</keyword>
<gene>
    <name evidence="7 10" type="primary">rnr</name>
    <name evidence="10" type="ORF">KQI42_07755</name>
</gene>
<keyword evidence="8" id="KW-0175">Coiled coil</keyword>
<keyword evidence="11" id="KW-1185">Reference proteome</keyword>
<dbReference type="Pfam" id="PF17876">
    <property type="entry name" value="CSD2"/>
    <property type="match status" value="1"/>
</dbReference>
<sequence>MNIRSTIIDFMEEKIYKPMLKEELAVQFDIDLKDLEDFYKVIEGMEKEGIIIKTRNERYGLADKMNLLVGVLEGNEKGFGFVVPDDKTKGDAFISPENMNGALHGDRVVARIIKRQEVGKREEGEIIRILERVNKTIVGTFESNKSFGFVVPDDHKISYDIFIPKAYMKDAKTNQKVVVEIMKWPDQRRNPEGKVVEILGFLDEKGTDILSIIKQFKLPEEFPKKVQEQVLSIEQTVEEKEIERRVDLRHLNTFTIDGIDAKDIDDAVSIEVLKNGNYKLGVHIADVAHYVKEKSALDKEALKRGNSVYLIDRVIPMLPKELSNGICSLNPNVDRLTLSVIMEIDKNGSVIDHEIVEGVINSKQRLVYDDVSNLLENDDEQAKEKLSKVKDDLKLMEELCHILYAKRERRGSIDFDFPEAKIILDDKGVPVEIRKDDRRISNRMIEEFMLVCNETVAEHFHWADVPFLYRIHEEPSEEKISDFNKLIHNFGYILKGKQEIHPKELQLLTKEIKGKKEETLISTLLLRSLKKARYSSELDIHFGLAAKYYSHFTAPIRRYPDLVIHRIIKAYINGKLTPDKQDRLEVLLPEIADHTSKTERKAEEAEREVEDLKKAQYMSERIGEVYEGIVSSLTHFGMFVQLDNTVEGLVHFSNMIDDYYHFDEDKYYIIGERTNKQYRLGDTVKIQVIDADVMKRNVDFQIVP</sequence>
<dbReference type="InterPro" id="IPR001900">
    <property type="entry name" value="RNase_II/R"/>
</dbReference>
<dbReference type="PROSITE" id="PS01175">
    <property type="entry name" value="RIBONUCLEASE_II"/>
    <property type="match status" value="1"/>
</dbReference>
<dbReference type="InterPro" id="IPR050180">
    <property type="entry name" value="RNR_Ribonuclease"/>
</dbReference>
<dbReference type="NCBIfam" id="TIGR00358">
    <property type="entry name" value="3_prime_RNase"/>
    <property type="match status" value="1"/>
</dbReference>
<dbReference type="RefSeq" id="WP_216518493.1">
    <property type="nucleotide sequence ID" value="NZ_JAHLPM010000005.1"/>
</dbReference>
<dbReference type="InterPro" id="IPR022966">
    <property type="entry name" value="RNase_II/R_CS"/>
</dbReference>
<dbReference type="SMART" id="SM00316">
    <property type="entry name" value="S1"/>
    <property type="match status" value="1"/>
</dbReference>
<dbReference type="InterPro" id="IPR013223">
    <property type="entry name" value="RNase_B_OB_dom"/>
</dbReference>
<dbReference type="Pfam" id="PF00773">
    <property type="entry name" value="RNB"/>
    <property type="match status" value="1"/>
</dbReference>
<keyword evidence="3 7" id="KW-0540">Nuclease</keyword>
<evidence type="ECO:0000256" key="5">
    <source>
        <dbReference type="ARBA" id="ARBA00022839"/>
    </source>
</evidence>
<protein>
    <recommendedName>
        <fullName evidence="7">Ribonuclease R</fullName>
        <shortName evidence="7">RNase R</shortName>
        <ecNumber evidence="7">3.1.13.1</ecNumber>
    </recommendedName>
</protein>
<dbReference type="HAMAP" id="MF_01895">
    <property type="entry name" value="RNase_R"/>
    <property type="match status" value="1"/>
</dbReference>
<name>A0ABS6E561_9FIRM</name>
<dbReference type="InterPro" id="IPR011129">
    <property type="entry name" value="CSD"/>
</dbReference>
<proteinExistence type="inferred from homology"/>
<evidence type="ECO:0000256" key="1">
    <source>
        <dbReference type="ARBA" id="ARBA00004496"/>
    </source>
</evidence>
<dbReference type="PROSITE" id="PS50126">
    <property type="entry name" value="S1"/>
    <property type="match status" value="1"/>
</dbReference>
<organism evidence="10 11">
    <name type="scientific">Tissierella simiarum</name>
    <dbReference type="NCBI Taxonomy" id="2841534"/>
    <lineage>
        <taxon>Bacteria</taxon>
        <taxon>Bacillati</taxon>
        <taxon>Bacillota</taxon>
        <taxon>Tissierellia</taxon>
        <taxon>Tissierellales</taxon>
        <taxon>Tissierellaceae</taxon>
        <taxon>Tissierella</taxon>
    </lineage>
</organism>
<comment type="subcellular location">
    <subcellularLocation>
        <location evidence="1 7">Cytoplasm</location>
    </subcellularLocation>
</comment>